<dbReference type="PANTHER" id="PTHR48079:SF6">
    <property type="entry name" value="NAD(P)-BINDING DOMAIN-CONTAINING PROTEIN-RELATED"/>
    <property type="match status" value="1"/>
</dbReference>
<proteinExistence type="predicted"/>
<evidence type="ECO:0000313" key="2">
    <source>
        <dbReference type="EMBL" id="MFH6767746.1"/>
    </source>
</evidence>
<accession>A0ABW7MLP9</accession>
<dbReference type="InterPro" id="IPR036291">
    <property type="entry name" value="NAD(P)-bd_dom_sf"/>
</dbReference>
<dbReference type="EMBL" id="JBAWKC010000001">
    <property type="protein sequence ID" value="MFH6767746.1"/>
    <property type="molecule type" value="Genomic_DNA"/>
</dbReference>
<keyword evidence="3" id="KW-1185">Reference proteome</keyword>
<protein>
    <submittedName>
        <fullName evidence="2">NAD(P)-binding domain-containing protein</fullName>
    </submittedName>
</protein>
<dbReference type="Proteomes" id="UP001610104">
    <property type="component" value="Unassembled WGS sequence"/>
</dbReference>
<comment type="caution">
    <text evidence="2">The sequence shown here is derived from an EMBL/GenBank/DDBJ whole genome shotgun (WGS) entry which is preliminary data.</text>
</comment>
<dbReference type="PANTHER" id="PTHR48079">
    <property type="entry name" value="PROTEIN YEEZ"/>
    <property type="match status" value="1"/>
</dbReference>
<dbReference type="Pfam" id="PF03446">
    <property type="entry name" value="NAD_binding_2"/>
    <property type="match status" value="1"/>
</dbReference>
<reference evidence="2 3" key="1">
    <citation type="submission" date="2024-02" db="EMBL/GenBank/DDBJ databases">
        <title>A Gaetbulibacter species isolated from tidal flats and genomic insights of their niches.</title>
        <authorList>
            <person name="Ye Y."/>
        </authorList>
    </citation>
    <scope>NUCLEOTIDE SEQUENCE [LARGE SCALE GENOMIC DNA]</scope>
    <source>
        <strain evidence="2 3">KEM-8</strain>
    </source>
</reference>
<dbReference type="Gene3D" id="3.40.50.720">
    <property type="entry name" value="NAD(P)-binding Rossmann-like Domain"/>
    <property type="match status" value="1"/>
</dbReference>
<name>A0ABW7MLP9_9FLAO</name>
<sequence length="255" mass="28796">MTQRISILGCGWLGLTLAVKLIGKGYRVYGSNTSNVKVKELEAKGIIPFVIDINDNHINISDFLFSDILIIAIPSKNISAFKNLIKKVEKSEVCKVLFVSSTSVYPNTNGIVTEETVTNNSPLAHIENLFRTNAFFESTIIRFGGLFGYDRKPGNFIKSGKKIDNPEGFINFIHRDDCIGIIEQIITGNAWNNVLNACADSHPTRREFYLKESEKLGNSMVVFNEKSENNYKIVTSQKMKSLLNYEFKYPNLMNY</sequence>
<evidence type="ECO:0000313" key="3">
    <source>
        <dbReference type="Proteomes" id="UP001610104"/>
    </source>
</evidence>
<gene>
    <name evidence="2" type="ORF">V8G56_03275</name>
</gene>
<organism evidence="2 3">
    <name type="scientific">Gaetbulibacter aquiaggeris</name>
    <dbReference type="NCBI Taxonomy" id="1735373"/>
    <lineage>
        <taxon>Bacteria</taxon>
        <taxon>Pseudomonadati</taxon>
        <taxon>Bacteroidota</taxon>
        <taxon>Flavobacteriia</taxon>
        <taxon>Flavobacteriales</taxon>
        <taxon>Flavobacteriaceae</taxon>
        <taxon>Gaetbulibacter</taxon>
    </lineage>
</organism>
<evidence type="ECO:0000259" key="1">
    <source>
        <dbReference type="Pfam" id="PF03446"/>
    </source>
</evidence>
<dbReference type="RefSeq" id="WP_395437028.1">
    <property type="nucleotide sequence ID" value="NZ_JBAWKC010000001.1"/>
</dbReference>
<dbReference type="InterPro" id="IPR051783">
    <property type="entry name" value="NAD(P)-dependent_oxidoreduct"/>
</dbReference>
<feature type="domain" description="6-phosphogluconate dehydrogenase NADP-binding" evidence="1">
    <location>
        <begin position="5"/>
        <end position="76"/>
    </location>
</feature>
<dbReference type="InterPro" id="IPR006115">
    <property type="entry name" value="6PGDH_NADP-bd"/>
</dbReference>
<dbReference type="SUPFAM" id="SSF51735">
    <property type="entry name" value="NAD(P)-binding Rossmann-fold domains"/>
    <property type="match status" value="1"/>
</dbReference>